<comment type="caution">
    <text evidence="1">The sequence shown here is derived from an EMBL/GenBank/DDBJ whole genome shotgun (WGS) entry which is preliminary data.</text>
</comment>
<gene>
    <name evidence="1" type="ORF">DI598_04445</name>
</gene>
<dbReference type="InterPro" id="IPR029044">
    <property type="entry name" value="Nucleotide-diphossugar_trans"/>
</dbReference>
<accession>A0A2W5F7X8</accession>
<name>A0A2W5F7X8_9SPHI</name>
<dbReference type="AlphaFoldDB" id="A0A2W5F7X8"/>
<evidence type="ECO:0000313" key="1">
    <source>
        <dbReference type="EMBL" id="PZP50923.1"/>
    </source>
</evidence>
<sequence length="326" mass="38613">MIDVVIKSYNRAYLLDRTIYSVLFFAKNIGDIIVLDDGTPEIYLTHLKSKYPNIIVKQSNVNLDSNTKSAPPVQFWKQEIDKCSRYVLLLEDDIWLNQEVDFAELEFFLGDNKIDFFKLKWWGNDRMISGEFVQEKDKKNGRLIPKLNFLSEVLVTNRYYIHTIARLLKIIPQDYFLSLYTIYDVAGQVFSKDYYNYVWPDSQISIEEMIQLGLGAKYFRLHKDRNVGRSLHEMCSTTFCSSSVGKIEKYGFNMDDYNDIWNKNWKEGKLNSLYQFPMDFTLGYLKQFLTSSENVDKWENWSISWRKHFIELGSDLSQYNNINELQ</sequence>
<reference evidence="1 2" key="1">
    <citation type="submission" date="2017-11" db="EMBL/GenBank/DDBJ databases">
        <title>Infants hospitalized years apart are colonized by the same room-sourced microbial strains.</title>
        <authorList>
            <person name="Brooks B."/>
            <person name="Olm M.R."/>
            <person name="Firek B.A."/>
            <person name="Baker R."/>
            <person name="Thomas B.C."/>
            <person name="Morowitz M.J."/>
            <person name="Banfield J.F."/>
        </authorList>
    </citation>
    <scope>NUCLEOTIDE SEQUENCE [LARGE SCALE GENOMIC DNA]</scope>
    <source>
        <strain evidence="1">S2_009_000_R2_76</strain>
    </source>
</reference>
<organism evidence="1 2">
    <name type="scientific">Pseudopedobacter saltans</name>
    <dbReference type="NCBI Taxonomy" id="151895"/>
    <lineage>
        <taxon>Bacteria</taxon>
        <taxon>Pseudomonadati</taxon>
        <taxon>Bacteroidota</taxon>
        <taxon>Sphingobacteriia</taxon>
        <taxon>Sphingobacteriales</taxon>
        <taxon>Sphingobacteriaceae</taxon>
        <taxon>Pseudopedobacter</taxon>
    </lineage>
</organism>
<dbReference type="SUPFAM" id="SSF53448">
    <property type="entry name" value="Nucleotide-diphospho-sugar transferases"/>
    <property type="match status" value="1"/>
</dbReference>
<proteinExistence type="predicted"/>
<protein>
    <recommendedName>
        <fullName evidence="3">Glycosyl transferase family 2</fullName>
    </recommendedName>
</protein>
<dbReference type="EMBL" id="QFOI01000048">
    <property type="protein sequence ID" value="PZP50923.1"/>
    <property type="molecule type" value="Genomic_DNA"/>
</dbReference>
<dbReference type="Proteomes" id="UP000249645">
    <property type="component" value="Unassembled WGS sequence"/>
</dbReference>
<evidence type="ECO:0000313" key="2">
    <source>
        <dbReference type="Proteomes" id="UP000249645"/>
    </source>
</evidence>
<evidence type="ECO:0008006" key="3">
    <source>
        <dbReference type="Google" id="ProtNLM"/>
    </source>
</evidence>